<organism evidence="2 3">
    <name type="scientific">Carpinus fangiana</name>
    <dbReference type="NCBI Taxonomy" id="176857"/>
    <lineage>
        <taxon>Eukaryota</taxon>
        <taxon>Viridiplantae</taxon>
        <taxon>Streptophyta</taxon>
        <taxon>Embryophyta</taxon>
        <taxon>Tracheophyta</taxon>
        <taxon>Spermatophyta</taxon>
        <taxon>Magnoliopsida</taxon>
        <taxon>eudicotyledons</taxon>
        <taxon>Gunneridae</taxon>
        <taxon>Pentapetalae</taxon>
        <taxon>rosids</taxon>
        <taxon>fabids</taxon>
        <taxon>Fagales</taxon>
        <taxon>Betulaceae</taxon>
        <taxon>Carpinus</taxon>
    </lineage>
</organism>
<evidence type="ECO:0000313" key="3">
    <source>
        <dbReference type="Proteomes" id="UP000327013"/>
    </source>
</evidence>
<feature type="compositionally biased region" description="Basic and acidic residues" evidence="1">
    <location>
        <begin position="42"/>
        <end position="56"/>
    </location>
</feature>
<proteinExistence type="predicted"/>
<reference evidence="2 3" key="1">
    <citation type="submission" date="2019-06" db="EMBL/GenBank/DDBJ databases">
        <title>A chromosomal-level reference genome of Carpinus fangiana (Coryloideae, Betulaceae).</title>
        <authorList>
            <person name="Yang X."/>
            <person name="Wang Z."/>
            <person name="Zhang L."/>
            <person name="Hao G."/>
            <person name="Liu J."/>
            <person name="Yang Y."/>
        </authorList>
    </citation>
    <scope>NUCLEOTIDE SEQUENCE [LARGE SCALE GENOMIC DNA]</scope>
    <source>
        <strain evidence="2">Cfa_2016G</strain>
        <tissue evidence="2">Leaf</tissue>
    </source>
</reference>
<name>A0A5N6QSS4_9ROSI</name>
<sequence>MYDKAAVKLKGPNTITNFQSDTSEVRARRVQPGLQGHHRRRVLDPHLGHPAQERQGPDLGHGRPRTANPFYYTH</sequence>
<keyword evidence="3" id="KW-1185">Reference proteome</keyword>
<dbReference type="Proteomes" id="UP000327013">
    <property type="component" value="Chromosome 2"/>
</dbReference>
<gene>
    <name evidence="2" type="ORF">FH972_005643</name>
</gene>
<evidence type="ECO:0000256" key="1">
    <source>
        <dbReference type="SAM" id="MobiDB-lite"/>
    </source>
</evidence>
<accession>A0A5N6QSS4</accession>
<dbReference type="AlphaFoldDB" id="A0A5N6QSS4"/>
<evidence type="ECO:0000313" key="2">
    <source>
        <dbReference type="EMBL" id="KAE8009193.1"/>
    </source>
</evidence>
<dbReference type="EMBL" id="CM017322">
    <property type="protein sequence ID" value="KAE8009193.1"/>
    <property type="molecule type" value="Genomic_DNA"/>
</dbReference>
<protein>
    <submittedName>
        <fullName evidence="2">Uncharacterized protein</fullName>
    </submittedName>
</protein>
<feature type="region of interest" description="Disordered" evidence="1">
    <location>
        <begin position="30"/>
        <end position="74"/>
    </location>
</feature>